<proteinExistence type="predicted"/>
<comment type="caution">
    <text evidence="5">The sequence shown here is derived from an EMBL/GenBank/DDBJ whole genome shotgun (WGS) entry which is preliminary data.</text>
</comment>
<dbReference type="GO" id="GO:0005886">
    <property type="term" value="C:plasma membrane"/>
    <property type="evidence" value="ECO:0007669"/>
    <property type="project" value="TreeGrafter"/>
</dbReference>
<dbReference type="PANTHER" id="PTHR23268:SF102">
    <property type="entry name" value="IMMUNOGLOBULIN V-SET DOMAIN-CONTAINING PROTEIN"/>
    <property type="match status" value="1"/>
</dbReference>
<gene>
    <name evidence="5" type="ORF">Q5P01_020863</name>
</gene>
<dbReference type="SMART" id="SM00409">
    <property type="entry name" value="IG"/>
    <property type="match status" value="1"/>
</dbReference>
<dbReference type="InterPro" id="IPR050413">
    <property type="entry name" value="TCR_beta_variable"/>
</dbReference>
<feature type="domain" description="Ig-like" evidence="4">
    <location>
        <begin position="14"/>
        <end position="129"/>
    </location>
</feature>
<protein>
    <recommendedName>
        <fullName evidence="4">Ig-like domain-containing protein</fullName>
    </recommendedName>
</protein>
<dbReference type="PANTHER" id="PTHR23268">
    <property type="entry name" value="T-CELL RECEPTOR BETA CHAIN"/>
    <property type="match status" value="1"/>
</dbReference>
<dbReference type="Gene3D" id="2.60.40.10">
    <property type="entry name" value="Immunoglobulins"/>
    <property type="match status" value="1"/>
</dbReference>
<dbReference type="PROSITE" id="PS50835">
    <property type="entry name" value="IG_LIKE"/>
    <property type="match status" value="1"/>
</dbReference>
<dbReference type="SUPFAM" id="SSF48726">
    <property type="entry name" value="Immunoglobulin"/>
    <property type="match status" value="1"/>
</dbReference>
<dbReference type="InterPro" id="IPR007110">
    <property type="entry name" value="Ig-like_dom"/>
</dbReference>
<reference evidence="5" key="1">
    <citation type="submission" date="2023-07" db="EMBL/GenBank/DDBJ databases">
        <title>Chromosome-level Genome Assembly of Striped Snakehead (Channa striata).</title>
        <authorList>
            <person name="Liu H."/>
        </authorList>
    </citation>
    <scope>NUCLEOTIDE SEQUENCE</scope>
    <source>
        <strain evidence="5">Gz</strain>
        <tissue evidence="5">Muscle</tissue>
    </source>
</reference>
<dbReference type="GO" id="GO:0002376">
    <property type="term" value="P:immune system process"/>
    <property type="evidence" value="ECO:0007669"/>
    <property type="project" value="UniProtKB-KW"/>
</dbReference>
<keyword evidence="6" id="KW-1185">Reference proteome</keyword>
<evidence type="ECO:0000313" key="5">
    <source>
        <dbReference type="EMBL" id="KAK2826649.1"/>
    </source>
</evidence>
<sequence length="157" mass="17761">MTFIVFVFCFLHLPGLKGASDTKQAVQSPRDMIKRTGESVDREINCSNSIPNYDRILWYKQDKHKGFKLLGYLNLNFPNLEDDVKDKISLEGDGRTQSELTVSNLTLEDSGVYFCAASQHSAAHSPQVNAKTFICLTHHMFRLRHLQTAPISESQSL</sequence>
<dbReference type="CDD" id="cd00099">
    <property type="entry name" value="IgV"/>
    <property type="match status" value="1"/>
</dbReference>
<feature type="chain" id="PRO_5041684937" description="Ig-like domain-containing protein" evidence="3">
    <location>
        <begin position="19"/>
        <end position="157"/>
    </location>
</feature>
<dbReference type="Pfam" id="PF07686">
    <property type="entry name" value="V-set"/>
    <property type="match status" value="1"/>
</dbReference>
<dbReference type="EMBL" id="JAUPFM010000016">
    <property type="protein sequence ID" value="KAK2826649.1"/>
    <property type="molecule type" value="Genomic_DNA"/>
</dbReference>
<evidence type="ECO:0000313" key="6">
    <source>
        <dbReference type="Proteomes" id="UP001187415"/>
    </source>
</evidence>
<dbReference type="Proteomes" id="UP001187415">
    <property type="component" value="Unassembled WGS sequence"/>
</dbReference>
<evidence type="ECO:0000256" key="3">
    <source>
        <dbReference type="SAM" id="SignalP"/>
    </source>
</evidence>
<name>A0AA88LZ03_CHASR</name>
<dbReference type="InterPro" id="IPR036179">
    <property type="entry name" value="Ig-like_dom_sf"/>
</dbReference>
<accession>A0AA88LZ03</accession>
<dbReference type="SMART" id="SM00406">
    <property type="entry name" value="IGv"/>
    <property type="match status" value="1"/>
</dbReference>
<dbReference type="InterPro" id="IPR013783">
    <property type="entry name" value="Ig-like_fold"/>
</dbReference>
<keyword evidence="2" id="KW-0391">Immunity</keyword>
<dbReference type="GO" id="GO:0007166">
    <property type="term" value="P:cell surface receptor signaling pathway"/>
    <property type="evidence" value="ECO:0007669"/>
    <property type="project" value="TreeGrafter"/>
</dbReference>
<dbReference type="InterPro" id="IPR003599">
    <property type="entry name" value="Ig_sub"/>
</dbReference>
<feature type="signal peptide" evidence="3">
    <location>
        <begin position="1"/>
        <end position="18"/>
    </location>
</feature>
<evidence type="ECO:0000259" key="4">
    <source>
        <dbReference type="PROSITE" id="PS50835"/>
    </source>
</evidence>
<keyword evidence="1 3" id="KW-0732">Signal</keyword>
<dbReference type="InterPro" id="IPR013106">
    <property type="entry name" value="Ig_V-set"/>
</dbReference>
<evidence type="ECO:0000256" key="2">
    <source>
        <dbReference type="ARBA" id="ARBA00022859"/>
    </source>
</evidence>
<evidence type="ECO:0000256" key="1">
    <source>
        <dbReference type="ARBA" id="ARBA00022729"/>
    </source>
</evidence>
<dbReference type="AlphaFoldDB" id="A0AA88LZ03"/>
<organism evidence="5 6">
    <name type="scientific">Channa striata</name>
    <name type="common">Snakehead murrel</name>
    <name type="synonym">Ophicephalus striatus</name>
    <dbReference type="NCBI Taxonomy" id="64152"/>
    <lineage>
        <taxon>Eukaryota</taxon>
        <taxon>Metazoa</taxon>
        <taxon>Chordata</taxon>
        <taxon>Craniata</taxon>
        <taxon>Vertebrata</taxon>
        <taxon>Euteleostomi</taxon>
        <taxon>Actinopterygii</taxon>
        <taxon>Neopterygii</taxon>
        <taxon>Teleostei</taxon>
        <taxon>Neoteleostei</taxon>
        <taxon>Acanthomorphata</taxon>
        <taxon>Anabantaria</taxon>
        <taxon>Anabantiformes</taxon>
        <taxon>Channoidei</taxon>
        <taxon>Channidae</taxon>
        <taxon>Channa</taxon>
    </lineage>
</organism>